<dbReference type="Gene3D" id="3.90.810.10">
    <property type="entry name" value="CRIB domain"/>
    <property type="match status" value="1"/>
</dbReference>
<name>A8PU13_BRUMA</name>
<gene>
    <name evidence="3" type="ORF">Bm1_34320</name>
</gene>
<organism evidence="3">
    <name type="scientific">Brugia malayi</name>
    <name type="common">Filarial nematode worm</name>
    <dbReference type="NCBI Taxonomy" id="6279"/>
    <lineage>
        <taxon>Eukaryota</taxon>
        <taxon>Metazoa</taxon>
        <taxon>Ecdysozoa</taxon>
        <taxon>Nematoda</taxon>
        <taxon>Chromadorea</taxon>
        <taxon>Rhabditida</taxon>
        <taxon>Spirurina</taxon>
        <taxon>Spiruromorpha</taxon>
        <taxon>Filarioidea</taxon>
        <taxon>Onchocercidae</taxon>
        <taxon>Brugia</taxon>
    </lineage>
</organism>
<dbReference type="SMART" id="SM00285">
    <property type="entry name" value="PBD"/>
    <property type="match status" value="1"/>
</dbReference>
<evidence type="ECO:0000313" key="3">
    <source>
        <dbReference type="EMBL" id="EDP33290.1"/>
    </source>
</evidence>
<dbReference type="InterPro" id="IPR000095">
    <property type="entry name" value="CRIB_dom"/>
</dbReference>
<feature type="compositionally biased region" description="Polar residues" evidence="1">
    <location>
        <begin position="16"/>
        <end position="25"/>
    </location>
</feature>
<dbReference type="InterPro" id="IPR036936">
    <property type="entry name" value="CRIB_dom_sf"/>
</dbReference>
<protein>
    <submittedName>
        <fullName evidence="3">p21-Rho-binding domain containing protein</fullName>
    </submittedName>
</protein>
<feature type="domain" description="CRIB" evidence="2">
    <location>
        <begin position="78"/>
        <end position="91"/>
    </location>
</feature>
<dbReference type="AlphaFoldDB" id="A8PU13"/>
<dbReference type="PROSITE" id="PS50108">
    <property type="entry name" value="CRIB"/>
    <property type="match status" value="1"/>
</dbReference>
<evidence type="ECO:0000259" key="2">
    <source>
        <dbReference type="PROSITE" id="PS50108"/>
    </source>
</evidence>
<dbReference type="EMBL" id="DS239400">
    <property type="protein sequence ID" value="EDP33290.1"/>
    <property type="molecule type" value="Genomic_DNA"/>
</dbReference>
<feature type="compositionally biased region" description="Basic and acidic residues" evidence="1">
    <location>
        <begin position="65"/>
        <end position="74"/>
    </location>
</feature>
<proteinExistence type="predicted"/>
<feature type="compositionally biased region" description="Basic residues" evidence="1">
    <location>
        <begin position="54"/>
        <end position="64"/>
    </location>
</feature>
<reference evidence="3" key="1">
    <citation type="journal article" date="2007" name="Science">
        <title>Draft genome of the filarial nematode parasite Brugia malayi.</title>
        <authorList>
            <person name="Ghedin E."/>
            <person name="Wang S."/>
            <person name="Spiro D."/>
            <person name="Caler E."/>
            <person name="Zhao Q."/>
            <person name="Crabtree J."/>
            <person name="Allen J.E."/>
            <person name="Delcher A.L."/>
            <person name="Guiliano D.B."/>
            <person name="Miranda-Saavedra D."/>
            <person name="Angiuoli S.V."/>
            <person name="Creasy T."/>
            <person name="Amedeo P."/>
            <person name="Haas B."/>
            <person name="El-Sayed N.M."/>
            <person name="Wortman J.R."/>
            <person name="Feldblyum T."/>
            <person name="Tallon L."/>
            <person name="Schatz M."/>
            <person name="Shumway M."/>
            <person name="Koo H."/>
            <person name="Salzberg S.L."/>
            <person name="Schobel S."/>
            <person name="Pertea M."/>
            <person name="Pop M."/>
            <person name="White O."/>
            <person name="Barton G.J."/>
            <person name="Carlow C.K."/>
            <person name="Crawford M.J."/>
            <person name="Daub J."/>
            <person name="Dimmic M.W."/>
            <person name="Estes C.F."/>
            <person name="Foster J.M."/>
            <person name="Ganatra M."/>
            <person name="Gregory W.F."/>
            <person name="Johnson N.M."/>
            <person name="Jin J."/>
            <person name="Komuniecki R."/>
            <person name="Korf I."/>
            <person name="Kumar S."/>
            <person name="Laney S."/>
            <person name="Li B.W."/>
            <person name="Li W."/>
            <person name="Lindblom T.H."/>
            <person name="Lustigman S."/>
            <person name="Ma D."/>
            <person name="Maina C.V."/>
            <person name="Martin D.M."/>
            <person name="McCarter J.P."/>
            <person name="McReynolds L."/>
            <person name="Mitreva M."/>
            <person name="Nutman T.B."/>
            <person name="Parkinson J."/>
            <person name="Peregrin-Alvarez J.M."/>
            <person name="Poole C."/>
            <person name="Ren Q."/>
            <person name="Saunders L."/>
            <person name="Sluder A.E."/>
            <person name="Smith K."/>
            <person name="Stanke M."/>
            <person name="Unnasch T.R."/>
            <person name="Ware J."/>
            <person name="Wei A.D."/>
            <person name="Weil G."/>
            <person name="Williams D.J."/>
            <person name="Zhang Y."/>
            <person name="Williams S.A."/>
            <person name="Fraser-Liggett C."/>
            <person name="Slatko B."/>
            <person name="Blaxter M.L."/>
            <person name="Scott A.L."/>
        </authorList>
    </citation>
    <scope>NUCLEOTIDE SEQUENCE [LARGE SCALE GENOMIC DNA]</scope>
</reference>
<accession>A8PU13</accession>
<dbReference type="Pfam" id="PF00786">
    <property type="entry name" value="PBD"/>
    <property type="match status" value="1"/>
</dbReference>
<evidence type="ECO:0000256" key="1">
    <source>
        <dbReference type="SAM" id="MobiDB-lite"/>
    </source>
</evidence>
<feature type="region of interest" description="Disordered" evidence="1">
    <location>
        <begin position="1"/>
        <end position="79"/>
    </location>
</feature>
<sequence length="127" mass="14301">MSSVHDEKPPPPPLRYSSSTSNAFRDQSFVELKPLPREPMSNPEHYGSLPVVNKKTKKKTFGGKKNKEKERTNDKPVISLPSNFEHTIHVGYDPETGEFTVSVLLSAFQTKCQVYHKLTAVEVVGKF</sequence>